<evidence type="ECO:0000256" key="1">
    <source>
        <dbReference type="ARBA" id="ARBA00004141"/>
    </source>
</evidence>
<dbReference type="InterPro" id="IPR017981">
    <property type="entry name" value="GPCR_2-like_7TM"/>
</dbReference>
<keyword evidence="7" id="KW-1185">Reference proteome</keyword>
<reference evidence="6" key="2">
    <citation type="submission" date="2022-08" db="UniProtKB">
        <authorList>
            <consortium name="EnsemblMetazoa"/>
        </authorList>
    </citation>
    <scope>IDENTIFICATION</scope>
    <source>
        <strain evidence="6">STECLA/ALBI9_A</strain>
    </source>
</reference>
<protein>
    <recommendedName>
        <fullName evidence="5">G-protein coupled receptors family 2 profile 2 domain-containing protein</fullName>
    </recommendedName>
</protein>
<dbReference type="VEuPathDB" id="VectorBase:AALB20_037277"/>
<dbReference type="AlphaFoldDB" id="A0A182FDR1"/>
<proteinExistence type="predicted"/>
<dbReference type="Pfam" id="PF00002">
    <property type="entry name" value="7tm_2"/>
    <property type="match status" value="1"/>
</dbReference>
<dbReference type="VEuPathDB" id="VectorBase:AALB004652"/>
<dbReference type="GO" id="GO:0007166">
    <property type="term" value="P:cell surface receptor signaling pathway"/>
    <property type="evidence" value="ECO:0007669"/>
    <property type="project" value="InterPro"/>
</dbReference>
<dbReference type="Proteomes" id="UP000069272">
    <property type="component" value="Chromosome 3L"/>
</dbReference>
<keyword evidence="2" id="KW-0812">Transmembrane</keyword>
<feature type="domain" description="G-protein coupled receptors family 2 profile 2" evidence="5">
    <location>
        <begin position="43"/>
        <end position="310"/>
    </location>
</feature>
<evidence type="ECO:0000256" key="2">
    <source>
        <dbReference type="ARBA" id="ARBA00022692"/>
    </source>
</evidence>
<name>A0A182FDR1_ANOAL</name>
<comment type="subcellular location">
    <subcellularLocation>
        <location evidence="1">Membrane</location>
        <topology evidence="1">Multi-pass membrane protein</topology>
    </subcellularLocation>
</comment>
<keyword evidence="3" id="KW-1133">Transmembrane helix</keyword>
<evidence type="ECO:0000259" key="5">
    <source>
        <dbReference type="PROSITE" id="PS50261"/>
    </source>
</evidence>
<dbReference type="STRING" id="7167.A0A182FDR1"/>
<dbReference type="GO" id="GO:0005886">
    <property type="term" value="C:plasma membrane"/>
    <property type="evidence" value="ECO:0007669"/>
    <property type="project" value="TreeGrafter"/>
</dbReference>
<organism evidence="6 7">
    <name type="scientific">Anopheles albimanus</name>
    <name type="common">New world malaria mosquito</name>
    <dbReference type="NCBI Taxonomy" id="7167"/>
    <lineage>
        <taxon>Eukaryota</taxon>
        <taxon>Metazoa</taxon>
        <taxon>Ecdysozoa</taxon>
        <taxon>Arthropoda</taxon>
        <taxon>Hexapoda</taxon>
        <taxon>Insecta</taxon>
        <taxon>Pterygota</taxon>
        <taxon>Neoptera</taxon>
        <taxon>Endopterygota</taxon>
        <taxon>Diptera</taxon>
        <taxon>Nematocera</taxon>
        <taxon>Culicoidea</taxon>
        <taxon>Culicidae</taxon>
        <taxon>Anophelinae</taxon>
        <taxon>Anopheles</taxon>
    </lineage>
</organism>
<evidence type="ECO:0000256" key="3">
    <source>
        <dbReference type="ARBA" id="ARBA00022989"/>
    </source>
</evidence>
<dbReference type="InterPro" id="IPR051384">
    <property type="entry name" value="Mth_GPCR"/>
</dbReference>
<dbReference type="InterPro" id="IPR000832">
    <property type="entry name" value="GPCR_2_secretin-like"/>
</dbReference>
<accession>A0A182FDR1</accession>
<dbReference type="PANTHER" id="PTHR47154">
    <property type="entry name" value="G-PROTEIN COUPLED RECEPTOR MTH-RELATED"/>
    <property type="match status" value="1"/>
</dbReference>
<evidence type="ECO:0000256" key="4">
    <source>
        <dbReference type="ARBA" id="ARBA00023136"/>
    </source>
</evidence>
<dbReference type="EnsemblMetazoa" id="AALB004652-RA">
    <property type="protein sequence ID" value="AALB004652-PA"/>
    <property type="gene ID" value="AALB004652"/>
</dbReference>
<evidence type="ECO:0000313" key="6">
    <source>
        <dbReference type="EnsemblMetazoa" id="AALB004652-PA"/>
    </source>
</evidence>
<dbReference type="PANTHER" id="PTHR47154:SF2">
    <property type="entry name" value="G-PROTEIN COUPLED RECEPTOR MTH-RELATED"/>
    <property type="match status" value="1"/>
</dbReference>
<reference evidence="6 7" key="1">
    <citation type="journal article" date="2017" name="G3 (Bethesda)">
        <title>The Physical Genome Mapping of Anopheles albimanus Corrected Scaffold Misassemblies and Identified Interarm Rearrangements in Genus Anopheles.</title>
        <authorList>
            <person name="Artemov G.N."/>
            <person name="Peery A.N."/>
            <person name="Jiang X."/>
            <person name="Tu Z."/>
            <person name="Stegniy V.N."/>
            <person name="Sharakhova M.V."/>
            <person name="Sharakhov I.V."/>
        </authorList>
    </citation>
    <scope>NUCLEOTIDE SEQUENCE [LARGE SCALE GENOMIC DNA]</scope>
    <source>
        <strain evidence="6 7">ALBI9_A</strain>
    </source>
</reference>
<dbReference type="PROSITE" id="PS50261">
    <property type="entry name" value="G_PROTEIN_RECEP_F2_4"/>
    <property type="match status" value="1"/>
</dbReference>
<evidence type="ECO:0000313" key="7">
    <source>
        <dbReference type="Proteomes" id="UP000069272"/>
    </source>
</evidence>
<dbReference type="GO" id="GO:0008528">
    <property type="term" value="F:G protein-coupled peptide receptor activity"/>
    <property type="evidence" value="ECO:0007669"/>
    <property type="project" value="TreeGrafter"/>
</dbReference>
<dbReference type="Gene3D" id="1.20.1070.10">
    <property type="entry name" value="Rhodopsin 7-helix transmembrane proteins"/>
    <property type="match status" value="1"/>
</dbReference>
<sequence length="321" mass="37382">MFQKGDLNLNGYIFNYPQFCMLPMNEMREFHASYCEPEISDLPHQIYAFGFLVSLPFLVATFVVYAILPELQNVSGKSLMCYVAALAVSYLLLALGRLDVYDYQSSMCNSTAYTLYFALMASFFWSNVMSFDIYWTLGRSQVKATEHRKFLYYSLYAWGMPLILLSLILLFDHTELISYRLRPNVGEEGCFLKDEKLTQFLYLYLPLLILICTNIFFFIVTAIRFSRSVQTKILTMNDNSACQSKQDNDRYRFGLYLRMFFIMGITWSLEIISWLLADPKTASLPWEVYLLDVTNCLAGITIFYLFVCSGRVIKLLLKRYV</sequence>
<dbReference type="CDD" id="cd15039">
    <property type="entry name" value="7tmB3_Methuselah-like"/>
    <property type="match status" value="1"/>
</dbReference>
<keyword evidence="4" id="KW-0472">Membrane</keyword>